<comment type="caution">
    <text evidence="2">The sequence shown here is derived from an EMBL/GenBank/DDBJ whole genome shotgun (WGS) entry which is preliminary data.</text>
</comment>
<dbReference type="Gene3D" id="1.10.3130.20">
    <property type="entry name" value="Phycobilisome linker domain"/>
    <property type="match status" value="1"/>
</dbReference>
<feature type="domain" description="DUF4214" evidence="1">
    <location>
        <begin position="49"/>
        <end position="111"/>
    </location>
</feature>
<evidence type="ECO:0000313" key="2">
    <source>
        <dbReference type="EMBL" id="MVW61141.1"/>
    </source>
</evidence>
<dbReference type="Pfam" id="PF13946">
    <property type="entry name" value="DUF4214"/>
    <property type="match status" value="1"/>
</dbReference>
<proteinExistence type="predicted"/>
<dbReference type="InterPro" id="IPR038255">
    <property type="entry name" value="PBS_linker_sf"/>
</dbReference>
<protein>
    <submittedName>
        <fullName evidence="2">DUF4214 domain-containing protein</fullName>
    </submittedName>
</protein>
<dbReference type="Proteomes" id="UP000443353">
    <property type="component" value="Unassembled WGS sequence"/>
</dbReference>
<reference evidence="2 3" key="1">
    <citation type="submission" date="2019-12" db="EMBL/GenBank/DDBJ databases">
        <authorList>
            <person name="Li C."/>
            <person name="Zhao J."/>
        </authorList>
    </citation>
    <scope>NUCLEOTIDE SEQUENCE [LARGE SCALE GENOMIC DNA]</scope>
    <source>
        <strain evidence="2 3">NEAU-DD11</strain>
    </source>
</reference>
<organism evidence="2 3">
    <name type="scientific">Massilia cellulosiltytica</name>
    <dbReference type="NCBI Taxonomy" id="2683234"/>
    <lineage>
        <taxon>Bacteria</taxon>
        <taxon>Pseudomonadati</taxon>
        <taxon>Pseudomonadota</taxon>
        <taxon>Betaproteobacteria</taxon>
        <taxon>Burkholderiales</taxon>
        <taxon>Oxalobacteraceae</taxon>
        <taxon>Telluria group</taxon>
        <taxon>Massilia</taxon>
    </lineage>
</organism>
<dbReference type="AlphaFoldDB" id="A0A7X3K8N2"/>
<accession>A0A7X3K8N2</accession>
<keyword evidence="3" id="KW-1185">Reference proteome</keyword>
<dbReference type="InterPro" id="IPR025282">
    <property type="entry name" value="DUF4214"/>
</dbReference>
<evidence type="ECO:0000259" key="1">
    <source>
        <dbReference type="Pfam" id="PF13946"/>
    </source>
</evidence>
<dbReference type="EMBL" id="WSES01000004">
    <property type="protein sequence ID" value="MVW61141.1"/>
    <property type="molecule type" value="Genomic_DNA"/>
</dbReference>
<sequence>MEAAMADNVSEIQKLYVEYFGRPADPEGLNFWVSAMNQDPNVITQIQHDFATSAEYQANYGGRSNHDVVEAVYHNMFGREGDAEGVKFWTDALDNHILSIEHVVSEMVKAAQTAHNADSVVFNGRLAVAVEYTNHLDTAAEITAYMGPKAFDISSGLIDSIVDLASAAMARDPGVIDANIAQIVGSAQGAEAPHFVA</sequence>
<name>A0A7X3K8N2_9BURK</name>
<evidence type="ECO:0000313" key="3">
    <source>
        <dbReference type="Proteomes" id="UP000443353"/>
    </source>
</evidence>
<gene>
    <name evidence="2" type="ORF">GPY61_14505</name>
</gene>